<dbReference type="PANTHER" id="PTHR43027:SF2">
    <property type="entry name" value="TRANSPORT PERMEASE PROTEIN"/>
    <property type="match status" value="1"/>
</dbReference>
<keyword evidence="2 6" id="KW-0812">Transmembrane</keyword>
<dbReference type="EMBL" id="BLPG01000001">
    <property type="protein sequence ID" value="GFJ94647.1"/>
    <property type="molecule type" value="Genomic_DNA"/>
</dbReference>
<dbReference type="RefSeq" id="WP_173081834.1">
    <property type="nucleotide sequence ID" value="NZ_BAABJB010000020.1"/>
</dbReference>
<dbReference type="InterPro" id="IPR000412">
    <property type="entry name" value="ABC_2_transport"/>
</dbReference>
<comment type="subcellular location">
    <subcellularLocation>
        <location evidence="6">Cell membrane</location>
        <topology evidence="6">Multi-pass membrane protein</topology>
    </subcellularLocation>
    <subcellularLocation>
        <location evidence="1">Membrane</location>
        <topology evidence="1">Multi-pass membrane protein</topology>
    </subcellularLocation>
</comment>
<dbReference type="PROSITE" id="PS51012">
    <property type="entry name" value="ABC_TM2"/>
    <property type="match status" value="1"/>
</dbReference>
<dbReference type="Proteomes" id="UP000482960">
    <property type="component" value="Unassembled WGS sequence"/>
</dbReference>
<dbReference type="GO" id="GO:0043190">
    <property type="term" value="C:ATP-binding cassette (ABC) transporter complex"/>
    <property type="evidence" value="ECO:0007669"/>
    <property type="project" value="InterPro"/>
</dbReference>
<keyword evidence="6" id="KW-1003">Cell membrane</keyword>
<dbReference type="Pfam" id="PF01061">
    <property type="entry name" value="ABC2_membrane"/>
    <property type="match status" value="1"/>
</dbReference>
<name>A0A6V8LKQ3_9ACTN</name>
<dbReference type="AlphaFoldDB" id="A0A6V8LKQ3"/>
<comment type="similarity">
    <text evidence="6">Belongs to the ABC-2 integral membrane protein family.</text>
</comment>
<dbReference type="GO" id="GO:0046677">
    <property type="term" value="P:response to antibiotic"/>
    <property type="evidence" value="ECO:0007669"/>
    <property type="project" value="UniProtKB-KW"/>
</dbReference>
<dbReference type="PANTHER" id="PTHR43027">
    <property type="entry name" value="DOXORUBICIN RESISTANCE ABC TRANSPORTER PERMEASE PROTEIN DRRC-RELATED"/>
    <property type="match status" value="1"/>
</dbReference>
<gene>
    <name evidence="8" type="ORF">Prum_082890</name>
</gene>
<dbReference type="InterPro" id="IPR013525">
    <property type="entry name" value="ABC2_TM"/>
</dbReference>
<evidence type="ECO:0000256" key="6">
    <source>
        <dbReference type="RuleBase" id="RU361157"/>
    </source>
</evidence>
<evidence type="ECO:0000256" key="1">
    <source>
        <dbReference type="ARBA" id="ARBA00004141"/>
    </source>
</evidence>
<evidence type="ECO:0000256" key="2">
    <source>
        <dbReference type="ARBA" id="ARBA00022692"/>
    </source>
</evidence>
<keyword evidence="6" id="KW-0813">Transport</keyword>
<feature type="domain" description="ABC transmembrane type-2" evidence="7">
    <location>
        <begin position="31"/>
        <end position="252"/>
    </location>
</feature>
<keyword evidence="9" id="KW-1185">Reference proteome</keyword>
<reference evidence="8 9" key="1">
    <citation type="submission" date="2020-03" db="EMBL/GenBank/DDBJ databases">
        <title>Whole genome shotgun sequence of Phytohabitans rumicis NBRC 108638.</title>
        <authorList>
            <person name="Komaki H."/>
            <person name="Tamura T."/>
        </authorList>
    </citation>
    <scope>NUCLEOTIDE SEQUENCE [LARGE SCALE GENOMIC DNA]</scope>
    <source>
        <strain evidence="8 9">NBRC 108638</strain>
    </source>
</reference>
<feature type="transmembrane region" description="Helical" evidence="6">
    <location>
        <begin position="176"/>
        <end position="193"/>
    </location>
</feature>
<protein>
    <recommendedName>
        <fullName evidence="6">Transport permease protein</fullName>
    </recommendedName>
</protein>
<evidence type="ECO:0000256" key="3">
    <source>
        <dbReference type="ARBA" id="ARBA00022989"/>
    </source>
</evidence>
<keyword evidence="3 6" id="KW-1133">Transmembrane helix</keyword>
<evidence type="ECO:0000256" key="5">
    <source>
        <dbReference type="ARBA" id="ARBA00023251"/>
    </source>
</evidence>
<feature type="transmembrane region" description="Helical" evidence="6">
    <location>
        <begin position="64"/>
        <end position="84"/>
    </location>
</feature>
<keyword evidence="4 6" id="KW-0472">Membrane</keyword>
<dbReference type="InterPro" id="IPR052902">
    <property type="entry name" value="ABC-2_transporter"/>
</dbReference>
<accession>A0A6V8LKQ3</accession>
<dbReference type="PIRSF" id="PIRSF006648">
    <property type="entry name" value="DrrB"/>
    <property type="match status" value="1"/>
</dbReference>
<dbReference type="InterPro" id="IPR047817">
    <property type="entry name" value="ABC2_TM_bact-type"/>
</dbReference>
<evidence type="ECO:0000313" key="8">
    <source>
        <dbReference type="EMBL" id="GFJ94647.1"/>
    </source>
</evidence>
<evidence type="ECO:0000313" key="9">
    <source>
        <dbReference type="Proteomes" id="UP000482960"/>
    </source>
</evidence>
<organism evidence="8 9">
    <name type="scientific">Phytohabitans rumicis</name>
    <dbReference type="NCBI Taxonomy" id="1076125"/>
    <lineage>
        <taxon>Bacteria</taxon>
        <taxon>Bacillati</taxon>
        <taxon>Actinomycetota</taxon>
        <taxon>Actinomycetes</taxon>
        <taxon>Micromonosporales</taxon>
        <taxon>Micromonosporaceae</taxon>
    </lineage>
</organism>
<dbReference type="GO" id="GO:0140359">
    <property type="term" value="F:ABC-type transporter activity"/>
    <property type="evidence" value="ECO:0007669"/>
    <property type="project" value="InterPro"/>
</dbReference>
<feature type="transmembrane region" description="Helical" evidence="6">
    <location>
        <begin position="105"/>
        <end position="137"/>
    </location>
</feature>
<feature type="transmembrane region" description="Helical" evidence="6">
    <location>
        <begin position="231"/>
        <end position="248"/>
    </location>
</feature>
<comment type="caution">
    <text evidence="8">The sequence shown here is derived from an EMBL/GenBank/DDBJ whole genome shotgun (WGS) entry which is preliminary data.</text>
</comment>
<evidence type="ECO:0000256" key="4">
    <source>
        <dbReference type="ARBA" id="ARBA00023136"/>
    </source>
</evidence>
<feature type="transmembrane region" description="Helical" evidence="6">
    <location>
        <begin position="31"/>
        <end position="52"/>
    </location>
</feature>
<feature type="transmembrane region" description="Helical" evidence="6">
    <location>
        <begin position="143"/>
        <end position="164"/>
    </location>
</feature>
<reference evidence="8 9" key="2">
    <citation type="submission" date="2020-03" db="EMBL/GenBank/DDBJ databases">
        <authorList>
            <person name="Ichikawa N."/>
            <person name="Kimura A."/>
            <person name="Kitahashi Y."/>
            <person name="Uohara A."/>
        </authorList>
    </citation>
    <scope>NUCLEOTIDE SEQUENCE [LARGE SCALE GENOMIC DNA]</scope>
    <source>
        <strain evidence="8 9">NBRC 108638</strain>
    </source>
</reference>
<sequence length="258" mass="28454">MTHTAEARPGLARGLWALCRYETLLFLREPAAVFFTMLFPQALLLFVGVVYGDQVTDGHRYIDEYLPSVIAIVACNLGLLGVAFNITEARVAGILVRYRLTPLPFWCYLFSQVVIGAIMFLISVGSLFITQAILYGIRFGGSVPVFLCVVVLSLAPMFLLGLTLGGLSNSVRTTQMAGTAAFFFLMFSSGAVFDRDEFPTWLQYATVWNPLTPVLEVLTRAYLGRSLTSELLPLAVLTLLALAAAVAAHRKFRWEVVR</sequence>
<keyword evidence="5" id="KW-0046">Antibiotic resistance</keyword>
<proteinExistence type="inferred from homology"/>
<evidence type="ECO:0000259" key="7">
    <source>
        <dbReference type="PROSITE" id="PS51012"/>
    </source>
</evidence>